<name>A0ABS9SF41_9BACT</name>
<dbReference type="SUPFAM" id="SSF55961">
    <property type="entry name" value="Bet v1-like"/>
    <property type="match status" value="1"/>
</dbReference>
<comment type="caution">
    <text evidence="2">The sequence shown here is derived from an EMBL/GenBank/DDBJ whole genome shotgun (WGS) entry which is preliminary data.</text>
</comment>
<keyword evidence="3" id="KW-1185">Reference proteome</keyword>
<dbReference type="EMBL" id="JAKWBL010000001">
    <property type="protein sequence ID" value="MCH5596950.1"/>
    <property type="molecule type" value="Genomic_DNA"/>
</dbReference>
<feature type="chain" id="PRO_5045957580" description="START domain-containing protein" evidence="1">
    <location>
        <begin position="20"/>
        <end position="205"/>
    </location>
</feature>
<protein>
    <recommendedName>
        <fullName evidence="4">START domain-containing protein</fullName>
    </recommendedName>
</protein>
<sequence>MKKVLLLTAFSLFLTISHASDFELVKTDKNISVYERWVKHNGKTVRELKVDFTAQASSAEKVIALLKDPSKGTKWNTNAKSFRIAHTSNDAVWLSYVRYDIPWPMSDQDCSLKYYFNKSELNNPVCNIYFEGIKTEKFPVVKDVTRITGTKGKWMVEKTKSGNLKITYQIVTDKSASVPRWISDPIIHDNIITTMSVFRKLLERA</sequence>
<proteinExistence type="predicted"/>
<evidence type="ECO:0000313" key="3">
    <source>
        <dbReference type="Proteomes" id="UP001202248"/>
    </source>
</evidence>
<accession>A0ABS9SF41</accession>
<dbReference type="Gene3D" id="3.30.530.20">
    <property type="match status" value="1"/>
</dbReference>
<evidence type="ECO:0000313" key="2">
    <source>
        <dbReference type="EMBL" id="MCH5596950.1"/>
    </source>
</evidence>
<organism evidence="2 3">
    <name type="scientific">Niabella ginsengisoli</name>
    <dbReference type="NCBI Taxonomy" id="522298"/>
    <lineage>
        <taxon>Bacteria</taxon>
        <taxon>Pseudomonadati</taxon>
        <taxon>Bacteroidota</taxon>
        <taxon>Chitinophagia</taxon>
        <taxon>Chitinophagales</taxon>
        <taxon>Chitinophagaceae</taxon>
        <taxon>Niabella</taxon>
    </lineage>
</organism>
<evidence type="ECO:0000256" key="1">
    <source>
        <dbReference type="SAM" id="SignalP"/>
    </source>
</evidence>
<evidence type="ECO:0008006" key="4">
    <source>
        <dbReference type="Google" id="ProtNLM"/>
    </source>
</evidence>
<dbReference type="RefSeq" id="WP_240826358.1">
    <property type="nucleotide sequence ID" value="NZ_JAKWBL010000001.1"/>
</dbReference>
<gene>
    <name evidence="2" type="ORF">MKP09_02950</name>
</gene>
<dbReference type="Proteomes" id="UP001202248">
    <property type="component" value="Unassembled WGS sequence"/>
</dbReference>
<reference evidence="2 3" key="1">
    <citation type="submission" date="2022-02" db="EMBL/GenBank/DDBJ databases">
        <authorList>
            <person name="Min J."/>
        </authorList>
    </citation>
    <scope>NUCLEOTIDE SEQUENCE [LARGE SCALE GENOMIC DNA]</scope>
    <source>
        <strain evidence="2 3">GR10-1</strain>
    </source>
</reference>
<dbReference type="InterPro" id="IPR023393">
    <property type="entry name" value="START-like_dom_sf"/>
</dbReference>
<keyword evidence="1" id="KW-0732">Signal</keyword>
<feature type="signal peptide" evidence="1">
    <location>
        <begin position="1"/>
        <end position="19"/>
    </location>
</feature>